<proteinExistence type="predicted"/>
<accession>A0A5B0L0K4</accession>
<reference evidence="2 3" key="1">
    <citation type="submission" date="2019-07" db="EMBL/GenBank/DDBJ databases">
        <title>Genome sequencing of the stress-tolerant strain Azospirillum brasilense Az19.</title>
        <authorList>
            <person name="Maroniche G.A."/>
            <person name="Garcia J.E."/>
            <person name="Pagnussat L."/>
            <person name="Amenta M."/>
            <person name="Creus C.M."/>
        </authorList>
    </citation>
    <scope>NUCLEOTIDE SEQUENCE [LARGE SCALE GENOMIC DNA]</scope>
    <source>
        <strain evidence="2 3">Az19</strain>
    </source>
</reference>
<evidence type="ECO:0000313" key="2">
    <source>
        <dbReference type="EMBL" id="KAA1057148.1"/>
    </source>
</evidence>
<evidence type="ECO:0000259" key="1">
    <source>
        <dbReference type="Pfam" id="PF14301"/>
    </source>
</evidence>
<protein>
    <recommendedName>
        <fullName evidence="1">DUF4376 domain-containing protein</fullName>
    </recommendedName>
</protein>
<organism evidence="2 3">
    <name type="scientific">Azospirillum argentinense</name>
    <dbReference type="NCBI Taxonomy" id="2970906"/>
    <lineage>
        <taxon>Bacteria</taxon>
        <taxon>Pseudomonadati</taxon>
        <taxon>Pseudomonadota</taxon>
        <taxon>Alphaproteobacteria</taxon>
        <taxon>Rhodospirillales</taxon>
        <taxon>Azospirillaceae</taxon>
        <taxon>Azospirillum</taxon>
    </lineage>
</organism>
<name>A0A5B0L0K4_9PROT</name>
<comment type="caution">
    <text evidence="2">The sequence shown here is derived from an EMBL/GenBank/DDBJ whole genome shotgun (WGS) entry which is preliminary data.</text>
</comment>
<dbReference type="Pfam" id="PF14301">
    <property type="entry name" value="DUF4376"/>
    <property type="match status" value="1"/>
</dbReference>
<dbReference type="Proteomes" id="UP000325333">
    <property type="component" value="Unassembled WGS sequence"/>
</dbReference>
<dbReference type="InterPro" id="IPR025484">
    <property type="entry name" value="DUF4376"/>
</dbReference>
<dbReference type="RefSeq" id="WP_149648834.1">
    <property type="nucleotide sequence ID" value="NZ_VEWN01000002.1"/>
</dbReference>
<dbReference type="EMBL" id="VEWN01000002">
    <property type="protein sequence ID" value="KAA1057148.1"/>
    <property type="molecule type" value="Genomic_DNA"/>
</dbReference>
<sequence length="162" mass="16870">MVEAEIKYDPFEGIEEMRAAVAAERPPVAPTEEPAEDAPEAPVVAPVVVSTPLEVALAALSAKRYEVETGGIIVNGLPVATDDRAKTLLLGARLEVLGNPTLTLRWKTADGFVALSATQIVAISSAVRAHVQACFNREADLAALISAAADPASVDISTGWPS</sequence>
<feature type="domain" description="DUF4376" evidence="1">
    <location>
        <begin position="56"/>
        <end position="157"/>
    </location>
</feature>
<gene>
    <name evidence="2" type="ORF">FH063_001316</name>
</gene>
<evidence type="ECO:0000313" key="3">
    <source>
        <dbReference type="Proteomes" id="UP000325333"/>
    </source>
</evidence>
<dbReference type="AlphaFoldDB" id="A0A5B0L0K4"/>